<evidence type="ECO:0000313" key="4">
    <source>
        <dbReference type="Proteomes" id="UP000322214"/>
    </source>
</evidence>
<gene>
    <name evidence="3" type="ORF">MFFC18_26340</name>
</gene>
<reference evidence="3 4" key="1">
    <citation type="submission" date="2019-08" db="EMBL/GenBank/DDBJ databases">
        <title>Deep-cultivation of Planctomycetes and their phenomic and genomic characterization uncovers novel biology.</title>
        <authorList>
            <person name="Wiegand S."/>
            <person name="Jogler M."/>
            <person name="Boedeker C."/>
            <person name="Pinto D."/>
            <person name="Vollmers J."/>
            <person name="Rivas-Marin E."/>
            <person name="Kohn T."/>
            <person name="Peeters S.H."/>
            <person name="Heuer A."/>
            <person name="Rast P."/>
            <person name="Oberbeckmann S."/>
            <person name="Bunk B."/>
            <person name="Jeske O."/>
            <person name="Meyerdierks A."/>
            <person name="Storesund J.E."/>
            <person name="Kallscheuer N."/>
            <person name="Luecker S."/>
            <person name="Lage O.M."/>
            <person name="Pohl T."/>
            <person name="Merkel B.J."/>
            <person name="Hornburger P."/>
            <person name="Mueller R.-W."/>
            <person name="Bruemmer F."/>
            <person name="Labrenz M."/>
            <person name="Spormann A.M."/>
            <person name="Op den Camp H."/>
            <person name="Overmann J."/>
            <person name="Amann R."/>
            <person name="Jetten M.S.M."/>
            <person name="Mascher T."/>
            <person name="Medema M.H."/>
            <person name="Devos D.P."/>
            <person name="Kaster A.-K."/>
            <person name="Ovreas L."/>
            <person name="Rohde M."/>
            <person name="Galperin M.Y."/>
            <person name="Jogler C."/>
        </authorList>
    </citation>
    <scope>NUCLEOTIDE SEQUENCE [LARGE SCALE GENOMIC DNA]</scope>
    <source>
        <strain evidence="3 4">FC18</strain>
    </source>
</reference>
<dbReference type="SMART" id="SM00228">
    <property type="entry name" value="PDZ"/>
    <property type="match status" value="2"/>
</dbReference>
<accession>A0A5B9PJ90</accession>
<evidence type="ECO:0000313" key="3">
    <source>
        <dbReference type="EMBL" id="QEG22751.1"/>
    </source>
</evidence>
<dbReference type="STRING" id="980251.GCA_001642875_02104"/>
<dbReference type="Pfam" id="PF13180">
    <property type="entry name" value="PDZ_2"/>
    <property type="match status" value="1"/>
</dbReference>
<evidence type="ECO:0000256" key="1">
    <source>
        <dbReference type="ARBA" id="ARBA00001947"/>
    </source>
</evidence>
<dbReference type="GO" id="GO:0016020">
    <property type="term" value="C:membrane"/>
    <property type="evidence" value="ECO:0007669"/>
    <property type="project" value="InterPro"/>
</dbReference>
<dbReference type="GO" id="GO:0004222">
    <property type="term" value="F:metalloendopeptidase activity"/>
    <property type="evidence" value="ECO:0007669"/>
    <property type="project" value="InterPro"/>
</dbReference>
<proteinExistence type="predicted"/>
<dbReference type="InterPro" id="IPR004387">
    <property type="entry name" value="Pept_M50_Zn"/>
</dbReference>
<dbReference type="EMBL" id="CP042912">
    <property type="protein sequence ID" value="QEG22751.1"/>
    <property type="molecule type" value="Genomic_DNA"/>
</dbReference>
<protein>
    <submittedName>
        <fullName evidence="3">Zinc metallopeptidase RseP</fullName>
    </submittedName>
</protein>
<comment type="cofactor">
    <cofactor evidence="1">
        <name>Zn(2+)</name>
        <dbReference type="ChEBI" id="CHEBI:29105"/>
    </cofactor>
</comment>
<dbReference type="Gene3D" id="2.30.42.10">
    <property type="match status" value="2"/>
</dbReference>
<dbReference type="OrthoDB" id="259755at2"/>
<keyword evidence="4" id="KW-1185">Reference proteome</keyword>
<sequence>MNGINLDRFQFEFDLTWMAFFQNAEGRTYARYGGRDDGGAESWLTKQSLIKTMQKVLLLHQGNDVQPISKFEPFPDSVSTPADVPTLKPMMAKRKGSSCIHCHDVKNSALRHLHDTGKLKKSMVFTYPSPSLFGLNLDPDTQNVVASVEENSPAQKAGIRRGDVVNTSEGQRILTFADFTRVLEFAPAEGSLNLTISRGEKLQDVKIELPEGWKISNDPSWRPSVGVVGSGGGFWGKAANAQQRKKAGLGPDALAIRVTFIWAKHAKEAGIKMNDLVVGVEGQVHDMNMRQFHNWLQLNRNWGDEVTLTVMRKGQRKNLKMVLPTTPEE</sequence>
<dbReference type="AlphaFoldDB" id="A0A5B9PJ90"/>
<organism evidence="3 4">
    <name type="scientific">Mariniblastus fucicola</name>
    <dbReference type="NCBI Taxonomy" id="980251"/>
    <lineage>
        <taxon>Bacteria</taxon>
        <taxon>Pseudomonadati</taxon>
        <taxon>Planctomycetota</taxon>
        <taxon>Planctomycetia</taxon>
        <taxon>Pirellulales</taxon>
        <taxon>Pirellulaceae</taxon>
        <taxon>Mariniblastus</taxon>
    </lineage>
</organism>
<name>A0A5B9PJ90_9BACT</name>
<dbReference type="GO" id="GO:0006508">
    <property type="term" value="P:proteolysis"/>
    <property type="evidence" value="ECO:0007669"/>
    <property type="project" value="InterPro"/>
</dbReference>
<dbReference type="PANTHER" id="PTHR42837:SF2">
    <property type="entry name" value="MEMBRANE METALLOPROTEASE ARASP2, CHLOROPLASTIC-RELATED"/>
    <property type="match status" value="1"/>
</dbReference>
<evidence type="ECO:0000259" key="2">
    <source>
        <dbReference type="PROSITE" id="PS50106"/>
    </source>
</evidence>
<dbReference type="InterPro" id="IPR001478">
    <property type="entry name" value="PDZ"/>
</dbReference>
<dbReference type="KEGG" id="mff:MFFC18_26340"/>
<feature type="domain" description="PDZ" evidence="2">
    <location>
        <begin position="122"/>
        <end position="198"/>
    </location>
</feature>
<dbReference type="InterPro" id="IPR036034">
    <property type="entry name" value="PDZ_sf"/>
</dbReference>
<dbReference type="Proteomes" id="UP000322214">
    <property type="component" value="Chromosome"/>
</dbReference>
<dbReference type="NCBIfam" id="NF041199">
    <property type="entry name" value="trx7_PDZ_seleno"/>
    <property type="match status" value="1"/>
</dbReference>
<dbReference type="PANTHER" id="PTHR42837">
    <property type="entry name" value="REGULATOR OF SIGMA-E PROTEASE RSEP"/>
    <property type="match status" value="1"/>
</dbReference>
<dbReference type="SUPFAM" id="SSF50156">
    <property type="entry name" value="PDZ domain-like"/>
    <property type="match status" value="2"/>
</dbReference>
<dbReference type="PROSITE" id="PS50106">
    <property type="entry name" value="PDZ"/>
    <property type="match status" value="1"/>
</dbReference>